<dbReference type="GO" id="GO:0030115">
    <property type="term" value="C:S-layer"/>
    <property type="evidence" value="ECO:0007669"/>
    <property type="project" value="UniProtKB-SubCell"/>
</dbReference>
<dbReference type="AlphaFoldDB" id="C7NVB4"/>
<sequence>MVVLVVGLCGAVVLTGGIVAADSQQLGETEVFAGGWGDADDVYVEEDGDAVFAYQTDLEDGESTAVNADVAEGLFHATVGSEDVNSDFENVSGEMTGVLESDRFGVDGEMTAERPENLADLSVDLSGEVSDEGNDFDGDLSMTIAESGGMAMLFGDIATSGDLTTTSDTIATSGEFSIEQQMGLSDGPNRTEVLELSVDDTDEGYTASVTQKQAVSEFQAGGWESEQQARQTLKSQYVATAQMMGGQGELTLESHDFERLDDGTYWIDVAFTVEYTGIEDGLENMLAGQLLQESDLNVTQDDAREIAASITDLHIETFEFSMAESATTTDVSWDIALEETDSMTTALISLIESADVANTEGVDTDELADLKAILTAQQASDLATEFTWNASMATEEEEDLVIEAMVSSDTDNWDNYVAELKDRGIDIGTGMAFSLEAATQGEEITADGALTVNQEDLVGSMFEMIAEDRTMGPEMQTLAGSIDAADPDIARMDMSAGEDGAEMEVGARFEDAAAMMPTRLDGTPTGASSETDGDTATLYVFADDLVDDGTAVTAADVHALTSVSERTTVHLPAEWDREFPQPNTEAAAEYLDKDVDIEAVTNESGPGFGVVAGLIGVVSAALLARRQ</sequence>
<proteinExistence type="predicted"/>
<dbReference type="Pfam" id="PF18204">
    <property type="entry name" value="PGF-CTERM"/>
    <property type="match status" value="1"/>
</dbReference>
<gene>
    <name evidence="3" type="ordered locus">Huta_1015</name>
</gene>
<evidence type="ECO:0000259" key="2">
    <source>
        <dbReference type="Pfam" id="PF18204"/>
    </source>
</evidence>
<accession>C7NVB4</accession>
<feature type="domain" description="PGF-CTERM archaeal protein-sorting signal" evidence="2">
    <location>
        <begin position="606"/>
        <end position="627"/>
    </location>
</feature>
<dbReference type="NCBIfam" id="TIGR04126">
    <property type="entry name" value="PGF_CTERM"/>
    <property type="match status" value="1"/>
</dbReference>
<evidence type="ECO:0000313" key="4">
    <source>
        <dbReference type="Proteomes" id="UP000002071"/>
    </source>
</evidence>
<dbReference type="InterPro" id="IPR026371">
    <property type="entry name" value="PGF_CTERM"/>
</dbReference>
<dbReference type="Proteomes" id="UP000002071">
    <property type="component" value="Chromosome"/>
</dbReference>
<dbReference type="GO" id="GO:0005886">
    <property type="term" value="C:plasma membrane"/>
    <property type="evidence" value="ECO:0007669"/>
    <property type="project" value="UniProtKB-SubCell"/>
</dbReference>
<dbReference type="HOGENOM" id="CLU_027254_0_0_2"/>
<dbReference type="EMBL" id="CP001687">
    <property type="protein sequence ID" value="ACV11198.1"/>
    <property type="molecule type" value="Genomic_DNA"/>
</dbReference>
<organism evidence="3 4">
    <name type="scientific">Halorhabdus utahensis (strain DSM 12940 / JCM 11049 / AX-2)</name>
    <dbReference type="NCBI Taxonomy" id="519442"/>
    <lineage>
        <taxon>Archaea</taxon>
        <taxon>Methanobacteriati</taxon>
        <taxon>Methanobacteriota</taxon>
        <taxon>Stenosarchaea group</taxon>
        <taxon>Halobacteria</taxon>
        <taxon>Halobacteriales</taxon>
        <taxon>Haloarculaceae</taxon>
        <taxon>Halorhabdus</taxon>
    </lineage>
</organism>
<evidence type="ECO:0000313" key="3">
    <source>
        <dbReference type="EMBL" id="ACV11198.1"/>
    </source>
</evidence>
<name>C7NVB4_HALUD</name>
<evidence type="ECO:0000256" key="1">
    <source>
        <dbReference type="ARBA" id="ARBA00022729"/>
    </source>
</evidence>
<dbReference type="KEGG" id="hut:Huta_1015"/>
<dbReference type="eggNOG" id="arCOG10293">
    <property type="taxonomic scope" value="Archaea"/>
</dbReference>
<keyword evidence="4" id="KW-1185">Reference proteome</keyword>
<protein>
    <recommendedName>
        <fullName evidence="2">PGF-CTERM archaeal protein-sorting signal domain-containing protein</fullName>
    </recommendedName>
</protein>
<keyword evidence="1" id="KW-0732">Signal</keyword>
<reference evidence="3 4" key="1">
    <citation type="journal article" date="2009" name="Stand. Genomic Sci.">
        <title>Complete genome sequence of Halorhabdus utahensis type strain (AX-2).</title>
        <authorList>
            <person name="Anderson I."/>
            <person name="Tindall B.J."/>
            <person name="Pomrenke H."/>
            <person name="Goker M."/>
            <person name="Lapidus A."/>
            <person name="Nolan M."/>
            <person name="Copeland A."/>
            <person name="Glavina Del Rio T."/>
            <person name="Chen F."/>
            <person name="Tice H."/>
            <person name="Cheng J.F."/>
            <person name="Lucas S."/>
            <person name="Chertkov O."/>
            <person name="Bruce D."/>
            <person name="Brettin T."/>
            <person name="Detter J.C."/>
            <person name="Han C."/>
            <person name="Goodwin L."/>
            <person name="Land M."/>
            <person name="Hauser L."/>
            <person name="Chang Y.J."/>
            <person name="Jeffries C.D."/>
            <person name="Pitluck S."/>
            <person name="Pati A."/>
            <person name="Mavromatis K."/>
            <person name="Ivanova N."/>
            <person name="Ovchinnikova G."/>
            <person name="Chen A."/>
            <person name="Palaniappan K."/>
            <person name="Chain P."/>
            <person name="Rohde M."/>
            <person name="Bristow J."/>
            <person name="Eisen J.A."/>
            <person name="Markowitz V."/>
            <person name="Hugenholtz P."/>
            <person name="Kyrpides N.C."/>
            <person name="Klenk H.P."/>
        </authorList>
    </citation>
    <scope>NUCLEOTIDE SEQUENCE [LARGE SCALE GENOMIC DNA]</scope>
    <source>
        <strain evidence="4">DSM 12940 / JCM 11049 / AX-2</strain>
    </source>
</reference>